<feature type="transmembrane region" description="Helical" evidence="1">
    <location>
        <begin position="138"/>
        <end position="157"/>
    </location>
</feature>
<dbReference type="InterPro" id="IPR038770">
    <property type="entry name" value="Na+/solute_symporter_sf"/>
</dbReference>
<feature type="transmembrane region" description="Helical" evidence="1">
    <location>
        <begin position="100"/>
        <end position="126"/>
    </location>
</feature>
<dbReference type="PATRIC" id="fig|1110502.3.peg.2519"/>
<dbReference type="Proteomes" id="UP000005258">
    <property type="component" value="Chromosome"/>
</dbReference>
<gene>
    <name evidence="2" type="ordered locus">TMO_2455</name>
</gene>
<dbReference type="PIRSF" id="PIRSF026166">
    <property type="entry name" value="UCP026166"/>
    <property type="match status" value="1"/>
</dbReference>
<evidence type="ECO:0000313" key="2">
    <source>
        <dbReference type="EMBL" id="AFK54293.1"/>
    </source>
</evidence>
<dbReference type="eggNOG" id="COG0385">
    <property type="taxonomic scope" value="Bacteria"/>
</dbReference>
<feature type="transmembrane region" description="Helical" evidence="1">
    <location>
        <begin position="201"/>
        <end position="224"/>
    </location>
</feature>
<dbReference type="EMBL" id="CP003236">
    <property type="protein sequence ID" value="AFK54293.1"/>
    <property type="molecule type" value="Genomic_DNA"/>
</dbReference>
<keyword evidence="3" id="KW-1185">Reference proteome</keyword>
<dbReference type="Pfam" id="PF13593">
    <property type="entry name" value="SBF_like"/>
    <property type="match status" value="1"/>
</dbReference>
<accession>I3TNF5</accession>
<dbReference type="RefSeq" id="WP_014745970.1">
    <property type="nucleotide sequence ID" value="NC_017956.1"/>
</dbReference>
<dbReference type="GO" id="GO:0005886">
    <property type="term" value="C:plasma membrane"/>
    <property type="evidence" value="ECO:0007669"/>
    <property type="project" value="TreeGrafter"/>
</dbReference>
<keyword evidence="1" id="KW-0472">Membrane</keyword>
<feature type="transmembrane region" description="Helical" evidence="1">
    <location>
        <begin position="230"/>
        <end position="253"/>
    </location>
</feature>
<keyword evidence="1" id="KW-1133">Transmembrane helix</keyword>
<evidence type="ECO:0000256" key="1">
    <source>
        <dbReference type="SAM" id="Phobius"/>
    </source>
</evidence>
<dbReference type="AlphaFoldDB" id="I3TNF5"/>
<evidence type="ECO:0000313" key="3">
    <source>
        <dbReference type="Proteomes" id="UP000005258"/>
    </source>
</evidence>
<dbReference type="HOGENOM" id="CLU_039013_1_0_5"/>
<feature type="transmembrane region" description="Helical" evidence="1">
    <location>
        <begin position="67"/>
        <end position="88"/>
    </location>
</feature>
<feature type="transmembrane region" description="Helical" evidence="1">
    <location>
        <begin position="35"/>
        <end position="55"/>
    </location>
</feature>
<dbReference type="PANTHER" id="PTHR18640:SF5">
    <property type="entry name" value="SODIUM_BILE ACID COTRANSPORTER 7"/>
    <property type="match status" value="1"/>
</dbReference>
<sequence length="343" mass="36262">MALLSRILPDRFVLALILAVATASLLPVDGRASEILHDVATVAIATVFFLHGGRLSRATVIEGMTNWRLHIAVLATTFVIFPVLGLAITHLLPESVLSPAIAMGLLFLCVLPSTVQSSIAFTAIAGGNVPAAVCSASASNILGMFITPAMVALLFGASGQGVSLDQVEAIVFQLLVPFIAGQVLERWIGDWLRRHRKPLGLVDRGSIVLVVYLAFSGAVVSGFWNRVGALDLAVMLVVDCLLLALVLAITMLGSRWLGFSRADRITIVFCGSKKTLASGVPMANVIFAGRDTGAILMPLMLFHQIQLMVCAVLARRYARLAEAEAEAEADARTKGAATGHNAA</sequence>
<keyword evidence="1 2" id="KW-0812">Transmembrane</keyword>
<dbReference type="PANTHER" id="PTHR18640">
    <property type="entry name" value="SOLUTE CARRIER FAMILY 10 MEMBER 7"/>
    <property type="match status" value="1"/>
</dbReference>
<dbReference type="InterPro" id="IPR016833">
    <property type="entry name" value="Put_Na-Bile_cotransptr"/>
</dbReference>
<dbReference type="STRING" id="1110502.TMO_2455"/>
<proteinExistence type="predicted"/>
<organism evidence="2 3">
    <name type="scientific">Tistrella mobilis (strain KA081020-065)</name>
    <dbReference type="NCBI Taxonomy" id="1110502"/>
    <lineage>
        <taxon>Bacteria</taxon>
        <taxon>Pseudomonadati</taxon>
        <taxon>Pseudomonadota</taxon>
        <taxon>Alphaproteobacteria</taxon>
        <taxon>Geminicoccales</taxon>
        <taxon>Geminicoccaceae</taxon>
        <taxon>Tistrella</taxon>
    </lineage>
</organism>
<feature type="transmembrane region" description="Helical" evidence="1">
    <location>
        <begin position="169"/>
        <end position="189"/>
    </location>
</feature>
<dbReference type="KEGG" id="tmo:TMO_2455"/>
<protein>
    <submittedName>
        <fullName evidence="2">Transmembrane protein</fullName>
    </submittedName>
</protein>
<name>I3TNF5_TISMK</name>
<reference evidence="2 3" key="1">
    <citation type="journal article" date="2012" name="J. Am. Chem. Soc.">
        <title>Bacterial biosynthesis and maturation of the didemnin anti-cancer agents.</title>
        <authorList>
            <person name="Xu Y."/>
            <person name="Kersten R.D."/>
            <person name="Nam S.J."/>
            <person name="Lu L."/>
            <person name="Al-Suwailem A.M."/>
            <person name="Zheng H."/>
            <person name="Fenical W."/>
            <person name="Dorrestein P.C."/>
            <person name="Moore B.S."/>
            <person name="Qian P.Y."/>
        </authorList>
    </citation>
    <scope>NUCLEOTIDE SEQUENCE [LARGE SCALE GENOMIC DNA]</scope>
    <source>
        <strain evidence="2 3">KA081020-065</strain>
    </source>
</reference>
<dbReference type="Gene3D" id="1.20.1530.20">
    <property type="match status" value="1"/>
</dbReference>